<dbReference type="Pfam" id="PF12796">
    <property type="entry name" value="Ank_2"/>
    <property type="match status" value="3"/>
</dbReference>
<reference evidence="7" key="1">
    <citation type="submission" date="2019-06" db="EMBL/GenBank/DDBJ databases">
        <authorList>
            <person name="Broberg M."/>
        </authorList>
    </citation>
    <scope>NUCLEOTIDE SEQUENCE [LARGE SCALE GENOMIC DNA]</scope>
</reference>
<keyword evidence="1" id="KW-0677">Repeat</keyword>
<dbReference type="Gene3D" id="1.25.40.20">
    <property type="entry name" value="Ankyrin repeat-containing domain"/>
    <property type="match status" value="2"/>
</dbReference>
<feature type="region of interest" description="Disordered" evidence="4">
    <location>
        <begin position="1372"/>
        <end position="1391"/>
    </location>
</feature>
<dbReference type="Gene3D" id="1.10.510.10">
    <property type="entry name" value="Transferase(Phosphotransferase) domain 1"/>
    <property type="match status" value="1"/>
</dbReference>
<evidence type="ECO:0000259" key="5">
    <source>
        <dbReference type="PROSITE" id="PS50011"/>
    </source>
</evidence>
<feature type="domain" description="Protein kinase" evidence="5">
    <location>
        <begin position="72"/>
        <end position="386"/>
    </location>
</feature>
<evidence type="ECO:0000256" key="4">
    <source>
        <dbReference type="SAM" id="MobiDB-lite"/>
    </source>
</evidence>
<dbReference type="Pfam" id="PF00069">
    <property type="entry name" value="Pkinase"/>
    <property type="match status" value="1"/>
</dbReference>
<evidence type="ECO:0000256" key="1">
    <source>
        <dbReference type="ARBA" id="ARBA00022737"/>
    </source>
</evidence>
<evidence type="ECO:0000256" key="3">
    <source>
        <dbReference type="PROSITE-ProRule" id="PRU00023"/>
    </source>
</evidence>
<feature type="repeat" description="ANK" evidence="3">
    <location>
        <begin position="1499"/>
        <end position="1531"/>
    </location>
</feature>
<gene>
    <name evidence="6" type="ORF">CBYS24578_00017940</name>
</gene>
<organism evidence="6 7">
    <name type="scientific">Clonostachys byssicola</name>
    <dbReference type="NCBI Taxonomy" id="160290"/>
    <lineage>
        <taxon>Eukaryota</taxon>
        <taxon>Fungi</taxon>
        <taxon>Dikarya</taxon>
        <taxon>Ascomycota</taxon>
        <taxon>Pezizomycotina</taxon>
        <taxon>Sordariomycetes</taxon>
        <taxon>Hypocreomycetidae</taxon>
        <taxon>Hypocreales</taxon>
        <taxon>Bionectriaceae</taxon>
        <taxon>Clonostachys</taxon>
    </lineage>
</organism>
<dbReference type="SUPFAM" id="SSF56112">
    <property type="entry name" value="Protein kinase-like (PK-like)"/>
    <property type="match status" value="1"/>
</dbReference>
<dbReference type="PROSITE" id="PS50088">
    <property type="entry name" value="ANK_REPEAT"/>
    <property type="match status" value="4"/>
</dbReference>
<feature type="repeat" description="ANK" evidence="3">
    <location>
        <begin position="1079"/>
        <end position="1111"/>
    </location>
</feature>
<comment type="caution">
    <text evidence="6">The sequence shown here is derived from an EMBL/GenBank/DDBJ whole genome shotgun (WGS) entry which is preliminary data.</text>
</comment>
<dbReference type="PANTHER" id="PTHR24198:SF165">
    <property type="entry name" value="ANKYRIN REPEAT-CONTAINING PROTEIN-RELATED"/>
    <property type="match status" value="1"/>
</dbReference>
<dbReference type="GO" id="GO:0005524">
    <property type="term" value="F:ATP binding"/>
    <property type="evidence" value="ECO:0007669"/>
    <property type="project" value="InterPro"/>
</dbReference>
<proteinExistence type="predicted"/>
<keyword evidence="2 3" id="KW-0040">ANK repeat</keyword>
<dbReference type="SUPFAM" id="SSF48403">
    <property type="entry name" value="Ankyrin repeat"/>
    <property type="match status" value="3"/>
</dbReference>
<feature type="region of interest" description="Disordered" evidence="4">
    <location>
        <begin position="1341"/>
        <end position="1365"/>
    </location>
</feature>
<dbReference type="SMART" id="SM00220">
    <property type="entry name" value="S_TKc"/>
    <property type="match status" value="1"/>
</dbReference>
<keyword evidence="7" id="KW-1185">Reference proteome</keyword>
<feature type="compositionally biased region" description="Basic and acidic residues" evidence="4">
    <location>
        <begin position="1377"/>
        <end position="1391"/>
    </location>
</feature>
<dbReference type="PROSITE" id="PS00108">
    <property type="entry name" value="PROTEIN_KINASE_ST"/>
    <property type="match status" value="1"/>
</dbReference>
<dbReference type="SMART" id="SM00248">
    <property type="entry name" value="ANK"/>
    <property type="match status" value="11"/>
</dbReference>
<evidence type="ECO:0000313" key="7">
    <source>
        <dbReference type="Proteomes" id="UP000754883"/>
    </source>
</evidence>
<dbReference type="PANTHER" id="PTHR24198">
    <property type="entry name" value="ANKYRIN REPEAT AND PROTEIN KINASE DOMAIN-CONTAINING PROTEIN"/>
    <property type="match status" value="1"/>
</dbReference>
<protein>
    <recommendedName>
        <fullName evidence="5">Protein kinase domain-containing protein</fullName>
    </recommendedName>
</protein>
<dbReference type="OrthoDB" id="5106200at2759"/>
<dbReference type="InterPro" id="IPR002110">
    <property type="entry name" value="Ankyrin_rpt"/>
</dbReference>
<reference evidence="6 7" key="2">
    <citation type="submission" date="2021-10" db="EMBL/GenBank/DDBJ databases">
        <authorList>
            <person name="Piombo E."/>
        </authorList>
    </citation>
    <scope>NUCLEOTIDE SEQUENCE [LARGE SCALE GENOMIC DNA]</scope>
</reference>
<dbReference type="PROSITE" id="PS50011">
    <property type="entry name" value="PROTEIN_KINASE_DOM"/>
    <property type="match status" value="1"/>
</dbReference>
<dbReference type="InterPro" id="IPR011009">
    <property type="entry name" value="Kinase-like_dom_sf"/>
</dbReference>
<dbReference type="GO" id="GO:0004672">
    <property type="term" value="F:protein kinase activity"/>
    <property type="evidence" value="ECO:0007669"/>
    <property type="project" value="InterPro"/>
</dbReference>
<dbReference type="InterPro" id="IPR036770">
    <property type="entry name" value="Ankyrin_rpt-contain_sf"/>
</dbReference>
<sequence>MSRSDRFFSATIDEDVSARPQFTSNLYEATPDEKEEIKQALVFLELLSRRGMDGIPECDLEELRVVDEETHGAEMLELGNGLTCRVVQHVTEPTLSHIIPSGTIVAVKVPLVKAESREQDDSGEDRPLVMKRAGPILQEIKMLRHPAIKNHPNIAKLCFVGWAKDSPLPMLAIQIGLHGTLDYLIKKGGPSLPMMQKKHITIDVASGLHAVHEAGFLYGDLKPANIIISTYSDPHRQVVAKLIDFGGAVDASESGGKPLYFTPLWCAPEVSLGRDRTEIDWERADVYSFGLIAASIWARTESLSEWCSSNLLLAMAPQEPGKDAVEPVQKLKREDKVLGCLMNLLQTSYKDSADYSDFIKAFQASLSASPSKRPSSRQLYSNMSSLRSAIAGNEEYLTNEDLRAPDNEDTALDYDLLPNLSRNRRRHEHQWVEGLTHRTTIKQQADIPAELRDEMTSDEFLEQLLSFIQQFVLAGWNIDSGSLVSQSAFAAAMEYFDLGRNREKGIELLRLSAVNGLKRAISIVCPMSIGSRLETEFPMRLFLCSLALAYSTWATQLLSIHWPSHFRMVRRILGERRIPYKEVINQFDSHDDHFLGLTIGSYLDRSPSQSLVAVPPSLHEAIFHGMVDEVKMILEGEIKTADFNDLISRLLHDLSYLTDEEAAGLARLAYLKGAKLTLMATALSPILDNGQKKIPINNNFDDLGSRVPQLLSPLSAAIRRGRTALALEIMSLHLEFDIPIADFASALTLSFLYLHSEVCQILLGLYDDNPDLCQGLPQDSGAAMAVDLSALLKDLILIDREILIERNFLHGKDYNSSYKNTLSCLLEMGANPLQGAADITGGNALFKAVVGDNAITLALFIEHFEDRGLSVLAAMRDRNSEGIYSEPSIAELCVLLESTECLRVLVEKHGDSPSFRNRGSGNWTLLHLACWTHRSTECARLLLRNGSNIMARNSSGHTPLALALQQHHLETADLIADTCTQDQLETLVSSDPYSGQSIFSDLVADWLRHRGPGHIKSLEWLRGHGGEHFYGAQGTPVWLAIYGLTRPLSLSDQMWDRALLSFLLESEIFASRVDTDFIRGRSLLHFMVGNGHIESVKLLRERNFDMAVSATPDGADDDLKMGFRFVPKVTALDFVEAGLSLIHSSESPYGSSHFPGSISQGGPIHREKWVQDLEGIQNLLLDAGCERTEMPEEMNLSHDEYQSLLETVQPFSDGEIPFAGVKGLGGTVRWPIPISKSQQSDPPKTTWALPRIKHVGTKEDMDTMRDDHRVWASVDGLPPGWRCIAAARVGPWANDCPATPLFEHIKTGLLSIKKPGTFAPFRPTASTGGIAVPDEEVDLYSATPRLGPTPGPGEPDEDAAPDSGCQVLPARAANSQKEVEDCHSTSAKDEQERNAVQNFAITESLKPSPDHGPSLACLPDLPDPKSGDSYGNTVIHVAVAANYIRGLEELLQLKEYVDIIDYKNDSGGTPLEFAVCHKYFESAALLLRHGAKPRGILGDSTPLLHYAICNGDEKMASVLIRGGADINEKDQNGSCPLLACFQSGQYKMFQAFADHHIDLNKEILDGVTIMDLAYGMGDENCLRQILRVGADPDARCTARGSKTLLHIAAEEGNIWAAEILLQHGADPNVEDREMLCPVVSAISQENDEMTELLLSSGADALRVLKYQFFKRKFDGEVLVVYDPSKDREKVLAVVLGMEENGKGEYDPWEEWEPTQIMVGVVDAE</sequence>
<dbReference type="InterPro" id="IPR000719">
    <property type="entry name" value="Prot_kinase_dom"/>
</dbReference>
<feature type="repeat" description="ANK" evidence="3">
    <location>
        <begin position="1600"/>
        <end position="1632"/>
    </location>
</feature>
<evidence type="ECO:0000256" key="2">
    <source>
        <dbReference type="ARBA" id="ARBA00023043"/>
    </source>
</evidence>
<accession>A0A9N9Y1M2</accession>
<dbReference type="InterPro" id="IPR008271">
    <property type="entry name" value="Ser/Thr_kinase_AS"/>
</dbReference>
<dbReference type="Proteomes" id="UP000754883">
    <property type="component" value="Unassembled WGS sequence"/>
</dbReference>
<name>A0A9N9Y1M2_9HYPO</name>
<feature type="repeat" description="ANK" evidence="3">
    <location>
        <begin position="921"/>
        <end position="954"/>
    </location>
</feature>
<dbReference type="EMBL" id="CABFNO020001373">
    <property type="protein sequence ID" value="CAG9983851.1"/>
    <property type="molecule type" value="Genomic_DNA"/>
</dbReference>
<evidence type="ECO:0000313" key="6">
    <source>
        <dbReference type="EMBL" id="CAG9983851.1"/>
    </source>
</evidence>
<dbReference type="PROSITE" id="PS50297">
    <property type="entry name" value="ANK_REP_REGION"/>
    <property type="match status" value="2"/>
</dbReference>